<reference evidence="1 2" key="1">
    <citation type="submission" date="2019-03" db="EMBL/GenBank/DDBJ databases">
        <title>Genomics of glacier-inhabiting Cryobacterium strains.</title>
        <authorList>
            <person name="Liu Q."/>
            <person name="Xin Y.-H."/>
        </authorList>
    </citation>
    <scope>NUCLEOTIDE SEQUENCE [LARGE SCALE GENOMIC DNA]</scope>
    <source>
        <strain evidence="1 2">TMT2-48-2</strain>
    </source>
</reference>
<evidence type="ECO:0000313" key="1">
    <source>
        <dbReference type="EMBL" id="TFC80390.1"/>
    </source>
</evidence>
<dbReference type="AlphaFoldDB" id="A0A4R8XSS7"/>
<sequence>MGELYPVSCPDILPTGTRELDFEFESTGPPDLTAGKGTPGRMQLYLDGALVADAEAPVTVPVRAEPGRPDLQRQPRLPVTREFTSPFKFTGTIREATVDISGELLSDPEAELRAHMARQ</sequence>
<protein>
    <recommendedName>
        <fullName evidence="3">Arylsulfatase</fullName>
    </recommendedName>
</protein>
<dbReference type="Proteomes" id="UP000298433">
    <property type="component" value="Unassembled WGS sequence"/>
</dbReference>
<proteinExistence type="predicted"/>
<name>A0A4R8XSS7_9MICO</name>
<accession>A0A4R8XSS7</accession>
<comment type="caution">
    <text evidence="1">The sequence shown here is derived from an EMBL/GenBank/DDBJ whole genome shotgun (WGS) entry which is preliminary data.</text>
</comment>
<organism evidence="1 2">
    <name type="scientific">Cryobacterium cheniae</name>
    <dbReference type="NCBI Taxonomy" id="1259262"/>
    <lineage>
        <taxon>Bacteria</taxon>
        <taxon>Bacillati</taxon>
        <taxon>Actinomycetota</taxon>
        <taxon>Actinomycetes</taxon>
        <taxon>Micrococcales</taxon>
        <taxon>Microbacteriaceae</taxon>
        <taxon>Cryobacterium</taxon>
    </lineage>
</organism>
<evidence type="ECO:0000313" key="2">
    <source>
        <dbReference type="Proteomes" id="UP000298433"/>
    </source>
</evidence>
<evidence type="ECO:0008006" key="3">
    <source>
        <dbReference type="Google" id="ProtNLM"/>
    </source>
</evidence>
<dbReference type="EMBL" id="SOGN01000041">
    <property type="protein sequence ID" value="TFC80390.1"/>
    <property type="molecule type" value="Genomic_DNA"/>
</dbReference>
<dbReference type="OrthoDB" id="9777306at2"/>
<dbReference type="RefSeq" id="WP_134370020.1">
    <property type="nucleotide sequence ID" value="NZ_SOGN01000041.1"/>
</dbReference>
<gene>
    <name evidence="1" type="ORF">E3T23_08875</name>
</gene>
<keyword evidence="2" id="KW-1185">Reference proteome</keyword>